<evidence type="ECO:0008006" key="3">
    <source>
        <dbReference type="Google" id="ProtNLM"/>
    </source>
</evidence>
<comment type="caution">
    <text evidence="1">The sequence shown here is derived from an EMBL/GenBank/DDBJ whole genome shotgun (WGS) entry which is preliminary data.</text>
</comment>
<evidence type="ECO:0000313" key="2">
    <source>
        <dbReference type="Proteomes" id="UP000625316"/>
    </source>
</evidence>
<gene>
    <name evidence="1" type="ORF">IQ266_12320</name>
</gene>
<proteinExistence type="predicted"/>
<dbReference type="EMBL" id="JADEXQ010000037">
    <property type="protein sequence ID" value="MBE9030516.1"/>
    <property type="molecule type" value="Genomic_DNA"/>
</dbReference>
<protein>
    <recommendedName>
        <fullName evidence="3">Knr4/Smi1-like domain-containing protein</fullName>
    </recommendedName>
</protein>
<keyword evidence="2" id="KW-1185">Reference proteome</keyword>
<sequence length="214" mass="24246">MTQALNEIDDWIDHSQSWHALHIRQNAAPVYGAHPGLERAIIDLYAEECRFCFSEEVYELYQWHDGNILMGEMANPISLSSLDHAMSLMIQGHVPYRPYLPLFVGDDAYYVIPQAVAGQATSPIFFFDGRIMPGDTKPIWGNFCPSFFAPSITALMQAMAECIKTYDGISAEYMRMDDANKELDIYLDHTYNLSILTPIYQKYGVVGTAAGLWR</sequence>
<dbReference type="AlphaFoldDB" id="A0A928VL15"/>
<accession>A0A928VL15</accession>
<reference evidence="1" key="1">
    <citation type="submission" date="2020-10" db="EMBL/GenBank/DDBJ databases">
        <authorList>
            <person name="Castelo-Branco R."/>
            <person name="Eusebio N."/>
            <person name="Adriana R."/>
            <person name="Vieira A."/>
            <person name="Brugerolle De Fraissinette N."/>
            <person name="Rezende De Castro R."/>
            <person name="Schneider M.P."/>
            <person name="Vasconcelos V."/>
            <person name="Leao P.N."/>
        </authorList>
    </citation>
    <scope>NUCLEOTIDE SEQUENCE</scope>
    <source>
        <strain evidence="1">LEGE 11480</strain>
    </source>
</reference>
<evidence type="ECO:0000313" key="1">
    <source>
        <dbReference type="EMBL" id="MBE9030516.1"/>
    </source>
</evidence>
<name>A0A928VL15_9CYAN</name>
<dbReference type="RefSeq" id="WP_264325343.1">
    <property type="nucleotide sequence ID" value="NZ_JADEXQ010000037.1"/>
</dbReference>
<organism evidence="1 2">
    <name type="scientific">Romeriopsis navalis LEGE 11480</name>
    <dbReference type="NCBI Taxonomy" id="2777977"/>
    <lineage>
        <taxon>Bacteria</taxon>
        <taxon>Bacillati</taxon>
        <taxon>Cyanobacteriota</taxon>
        <taxon>Cyanophyceae</taxon>
        <taxon>Leptolyngbyales</taxon>
        <taxon>Leptolyngbyaceae</taxon>
        <taxon>Romeriopsis</taxon>
        <taxon>Romeriopsis navalis</taxon>
    </lineage>
</organism>
<dbReference type="Proteomes" id="UP000625316">
    <property type="component" value="Unassembled WGS sequence"/>
</dbReference>